<accession>A0A1D2VMQ9</accession>
<gene>
    <name evidence="1" type="ORF">ASCRUDRAFT_74349</name>
</gene>
<dbReference type="GeneID" id="30966286"/>
<reference evidence="2" key="1">
    <citation type="submission" date="2016-05" db="EMBL/GenBank/DDBJ databases">
        <title>Comparative genomics of biotechnologically important yeasts.</title>
        <authorList>
            <consortium name="DOE Joint Genome Institute"/>
            <person name="Riley R."/>
            <person name="Haridas S."/>
            <person name="Wolfe K.H."/>
            <person name="Lopes M.R."/>
            <person name="Hittinger C.T."/>
            <person name="Goker M."/>
            <person name="Salamov A."/>
            <person name="Wisecaver J."/>
            <person name="Long T.M."/>
            <person name="Aerts A.L."/>
            <person name="Barry K."/>
            <person name="Choi C."/>
            <person name="Clum A."/>
            <person name="Coughlan A.Y."/>
            <person name="Deshpande S."/>
            <person name="Douglass A.P."/>
            <person name="Hanson S.J."/>
            <person name="Klenk H.-P."/>
            <person name="Labutti K."/>
            <person name="Lapidus A."/>
            <person name="Lindquist E."/>
            <person name="Lipzen A."/>
            <person name="Meier-Kolthoff J.P."/>
            <person name="Ohm R.A."/>
            <person name="Otillar R.P."/>
            <person name="Pangilinan J."/>
            <person name="Peng Y."/>
            <person name="Rokas A."/>
            <person name="Rosa C.A."/>
            <person name="Scheuner C."/>
            <person name="Sibirny A.A."/>
            <person name="Slot J.C."/>
            <person name="Stielow J.B."/>
            <person name="Sun H."/>
            <person name="Kurtzman C.P."/>
            <person name="Blackwell M."/>
            <person name="Grigoriev I.V."/>
            <person name="Jeffries T.W."/>
        </authorList>
    </citation>
    <scope>NUCLEOTIDE SEQUENCE [LARGE SCALE GENOMIC DNA]</scope>
    <source>
        <strain evidence="2">DSM 1968</strain>
    </source>
</reference>
<dbReference type="EMBL" id="KV454476">
    <property type="protein sequence ID" value="ODV62893.1"/>
    <property type="molecule type" value="Genomic_DNA"/>
</dbReference>
<keyword evidence="2" id="KW-1185">Reference proteome</keyword>
<sequence length="68" mass="8165">MKARFTTLQELFRLEKEQKELEKQSITNQLIQKQQSMFREYPELRVNFAVATKDWIWNSSYSSCCLAT</sequence>
<evidence type="ECO:0000313" key="2">
    <source>
        <dbReference type="Proteomes" id="UP000095038"/>
    </source>
</evidence>
<dbReference type="Proteomes" id="UP000095038">
    <property type="component" value="Unassembled WGS sequence"/>
</dbReference>
<dbReference type="RefSeq" id="XP_020049200.1">
    <property type="nucleotide sequence ID" value="XM_020192650.1"/>
</dbReference>
<name>A0A1D2VMQ9_9ASCO</name>
<dbReference type="AlphaFoldDB" id="A0A1D2VMQ9"/>
<protein>
    <submittedName>
        <fullName evidence="1">Uncharacterized protein</fullName>
    </submittedName>
</protein>
<evidence type="ECO:0000313" key="1">
    <source>
        <dbReference type="EMBL" id="ODV62893.1"/>
    </source>
</evidence>
<organism evidence="1 2">
    <name type="scientific">Ascoidea rubescens DSM 1968</name>
    <dbReference type="NCBI Taxonomy" id="1344418"/>
    <lineage>
        <taxon>Eukaryota</taxon>
        <taxon>Fungi</taxon>
        <taxon>Dikarya</taxon>
        <taxon>Ascomycota</taxon>
        <taxon>Saccharomycotina</taxon>
        <taxon>Saccharomycetes</taxon>
        <taxon>Ascoideaceae</taxon>
        <taxon>Ascoidea</taxon>
    </lineage>
</organism>
<dbReference type="InParanoid" id="A0A1D2VMQ9"/>
<proteinExistence type="predicted"/>